<dbReference type="InterPro" id="IPR036515">
    <property type="entry name" value="Transposase_17_sf"/>
</dbReference>
<proteinExistence type="predicted"/>
<gene>
    <name evidence="1" type="ORF">MNBD_GAMMA03-1462</name>
</gene>
<accession>A0A3B0VX72</accession>
<organism evidence="1">
    <name type="scientific">hydrothermal vent metagenome</name>
    <dbReference type="NCBI Taxonomy" id="652676"/>
    <lineage>
        <taxon>unclassified sequences</taxon>
        <taxon>metagenomes</taxon>
        <taxon>ecological metagenomes</taxon>
    </lineage>
</organism>
<protein>
    <submittedName>
        <fullName evidence="1">Mobile element protein</fullName>
    </submittedName>
</protein>
<sequence>MKMLNEFIAKECNLEDKVKGHFFKSRFKSQALLDEKALLTCMAYVDLNPIRAAMASTPEDSDYTSIQERIKSKDSNLINLGFNEDDVDFTLADYCDLVDATGRSIRVDKKGFIDDSLPPILHRLGLDELTWLDELNQFKSKGKKAVGTIEKLKSYIANIKKKIKLDISLKPALE</sequence>
<dbReference type="Gene3D" id="3.30.70.1290">
    <property type="entry name" value="Transposase IS200-like"/>
    <property type="match status" value="1"/>
</dbReference>
<dbReference type="PANTHER" id="PTHR34322">
    <property type="entry name" value="TRANSPOSASE, Y1_TNP DOMAIN-CONTAINING"/>
    <property type="match status" value="1"/>
</dbReference>
<dbReference type="EMBL" id="UOFC01000192">
    <property type="protein sequence ID" value="VAW48228.1"/>
    <property type="molecule type" value="Genomic_DNA"/>
</dbReference>
<evidence type="ECO:0000313" key="1">
    <source>
        <dbReference type="EMBL" id="VAW48228.1"/>
    </source>
</evidence>
<dbReference type="GO" id="GO:0004803">
    <property type="term" value="F:transposase activity"/>
    <property type="evidence" value="ECO:0007669"/>
    <property type="project" value="InterPro"/>
</dbReference>
<dbReference type="AlphaFoldDB" id="A0A3B0VX72"/>
<dbReference type="GO" id="GO:0006313">
    <property type="term" value="P:DNA transposition"/>
    <property type="evidence" value="ECO:0007669"/>
    <property type="project" value="InterPro"/>
</dbReference>
<dbReference type="GO" id="GO:0003677">
    <property type="term" value="F:DNA binding"/>
    <property type="evidence" value="ECO:0007669"/>
    <property type="project" value="InterPro"/>
</dbReference>
<reference evidence="1" key="1">
    <citation type="submission" date="2018-06" db="EMBL/GenBank/DDBJ databases">
        <authorList>
            <person name="Zhirakovskaya E."/>
        </authorList>
    </citation>
    <scope>NUCLEOTIDE SEQUENCE</scope>
</reference>
<name>A0A3B0VX72_9ZZZZ</name>
<dbReference type="PANTHER" id="PTHR34322:SF2">
    <property type="entry name" value="TRANSPOSASE IS200-LIKE DOMAIN-CONTAINING PROTEIN"/>
    <property type="match status" value="1"/>
</dbReference>